<protein>
    <submittedName>
        <fullName evidence="2">Uncharacterized protein</fullName>
    </submittedName>
</protein>
<keyword evidence="3" id="KW-1185">Reference proteome</keyword>
<dbReference type="EMBL" id="PVZS01000059">
    <property type="protein sequence ID" value="PSC02450.1"/>
    <property type="molecule type" value="Genomic_DNA"/>
</dbReference>
<comment type="caution">
    <text evidence="2">The sequence shown here is derived from an EMBL/GenBank/DDBJ whole genome shotgun (WGS) entry which is preliminary data.</text>
</comment>
<proteinExistence type="predicted"/>
<feature type="region of interest" description="Disordered" evidence="1">
    <location>
        <begin position="1"/>
        <end position="28"/>
    </location>
</feature>
<gene>
    <name evidence="2" type="ORF">SLNSH_24030</name>
</gene>
<accession>A0A2T1HLD1</accession>
<sequence length="69" mass="6986">MSSPAPPSSVSAAAPPFSRLPPASPVSQLAAVAEPTRFSMPESVSPAASPPDWAAALDRFTVTPPVEAE</sequence>
<dbReference type="AlphaFoldDB" id="A0A2T1HLD1"/>
<evidence type="ECO:0000313" key="2">
    <source>
        <dbReference type="EMBL" id="PSC02450.1"/>
    </source>
</evidence>
<dbReference type="Proteomes" id="UP000239772">
    <property type="component" value="Unassembled WGS sequence"/>
</dbReference>
<evidence type="ECO:0000256" key="1">
    <source>
        <dbReference type="SAM" id="MobiDB-lite"/>
    </source>
</evidence>
<evidence type="ECO:0000313" key="3">
    <source>
        <dbReference type="Proteomes" id="UP000239772"/>
    </source>
</evidence>
<reference evidence="3" key="1">
    <citation type="submission" date="2018-03" db="EMBL/GenBank/DDBJ databases">
        <authorList>
            <person name="Sun L."/>
            <person name="Liu H."/>
            <person name="Chen W."/>
            <person name="Huang K."/>
            <person name="Liu W."/>
            <person name="Gao X."/>
        </authorList>
    </citation>
    <scope>NUCLEOTIDE SEQUENCE [LARGE SCALE GENOMIC DNA]</scope>
    <source>
        <strain evidence="3">SH9</strain>
    </source>
</reference>
<organism evidence="2 3">
    <name type="scientific">Alsobacter soli</name>
    <dbReference type="NCBI Taxonomy" id="2109933"/>
    <lineage>
        <taxon>Bacteria</taxon>
        <taxon>Pseudomonadati</taxon>
        <taxon>Pseudomonadota</taxon>
        <taxon>Alphaproteobacteria</taxon>
        <taxon>Hyphomicrobiales</taxon>
        <taxon>Alsobacteraceae</taxon>
        <taxon>Alsobacter</taxon>
    </lineage>
</organism>
<name>A0A2T1HLD1_9HYPH</name>